<protein>
    <submittedName>
        <fullName evidence="1">Uncharacterized protein</fullName>
    </submittedName>
</protein>
<gene>
    <name evidence="1" type="ORF">CI610_03677</name>
</gene>
<dbReference type="AlphaFoldDB" id="A0A2H9T2F4"/>
<organism evidence="1">
    <name type="scientific">invertebrate metagenome</name>
    <dbReference type="NCBI Taxonomy" id="1711999"/>
    <lineage>
        <taxon>unclassified sequences</taxon>
        <taxon>metagenomes</taxon>
        <taxon>organismal metagenomes</taxon>
    </lineage>
</organism>
<name>A0A2H9T2F4_9ZZZZ</name>
<proteinExistence type="predicted"/>
<dbReference type="EMBL" id="NSIT01000654">
    <property type="protein sequence ID" value="PJE77400.1"/>
    <property type="molecule type" value="Genomic_DNA"/>
</dbReference>
<evidence type="ECO:0000313" key="1">
    <source>
        <dbReference type="EMBL" id="PJE77400.1"/>
    </source>
</evidence>
<sequence>MKNGNVVCYNLPSTVTQNNMLTLSSTNTCNVKTNNTANKSASKVAFHGSLNTMFSGNIHGGTFHISINSREDEDKHKAVKRRRTMVLYDSDSE</sequence>
<accession>A0A2H9T2F4</accession>
<reference evidence="1" key="1">
    <citation type="journal article" date="2017" name="Appl. Environ. Microbiol.">
        <title>Molecular characterization of an Endozoicomonas-like organism causing infection in king scallop Pecten maximus L.</title>
        <authorList>
            <person name="Cano I."/>
            <person name="van Aerle R."/>
            <person name="Ross S."/>
            <person name="Verner-Jeffreys D.W."/>
            <person name="Paley R.K."/>
            <person name="Rimmer G."/>
            <person name="Ryder D."/>
            <person name="Hooper P."/>
            <person name="Stone D."/>
            <person name="Feist S.W."/>
        </authorList>
    </citation>
    <scope>NUCLEOTIDE SEQUENCE</scope>
</reference>
<comment type="caution">
    <text evidence="1">The sequence shown here is derived from an EMBL/GenBank/DDBJ whole genome shotgun (WGS) entry which is preliminary data.</text>
</comment>